<feature type="signal peptide" evidence="1">
    <location>
        <begin position="1"/>
        <end position="18"/>
    </location>
</feature>
<dbReference type="InterPro" id="IPR019405">
    <property type="entry name" value="Lactonase_7-beta_prop"/>
</dbReference>
<name>A0A0C9VZN4_SPHS4</name>
<dbReference type="Proteomes" id="UP000054279">
    <property type="component" value="Unassembled WGS sequence"/>
</dbReference>
<organism evidence="2 3">
    <name type="scientific">Sphaerobolus stellatus (strain SS14)</name>
    <dbReference type="NCBI Taxonomy" id="990650"/>
    <lineage>
        <taxon>Eukaryota</taxon>
        <taxon>Fungi</taxon>
        <taxon>Dikarya</taxon>
        <taxon>Basidiomycota</taxon>
        <taxon>Agaricomycotina</taxon>
        <taxon>Agaricomycetes</taxon>
        <taxon>Phallomycetidae</taxon>
        <taxon>Geastrales</taxon>
        <taxon>Sphaerobolaceae</taxon>
        <taxon>Sphaerobolus</taxon>
    </lineage>
</organism>
<dbReference type="OrthoDB" id="10006285at2759"/>
<sequence>MKAAITLSLFFLPFITQANPLVTGEPQQAAGAVYFLTNQAAGNFIVSSAIGNDGKVSVKGAIYAGGNGGRVRQHNGGDNTTDPLISASSINVNGNTLYAVNAASNTIAMFAIDPRDPTALRPVGNPVNTGGDFPTSISVSNKRNMVCVLNTGTRNGISCFKPSAAKGLVAIPNTTRSLHLNQTSPPTQVAGQTLGHVLFDESETKIMATVQAVDATGRGFLAVWDVNPSTAAIANDFRQLHVNGSSLPFGMAVLPGKNGVLVADPAFGYETYDLSGRGRGGMFPVPGEGTTCWVVVSEKTKNVYIVDPITALVTEVSVDNNLQSKIVTQHPVPSGSLIIDVALATISGNDYLYVLSPGHQAIEVLSLEGPGKATHIQEMPFAESARKLGAPTTSIQLQGMTVWTP</sequence>
<gene>
    <name evidence="2" type="ORF">M422DRAFT_252183</name>
</gene>
<dbReference type="InterPro" id="IPR015943">
    <property type="entry name" value="WD40/YVTN_repeat-like_dom_sf"/>
</dbReference>
<evidence type="ECO:0000313" key="2">
    <source>
        <dbReference type="EMBL" id="KIJ44565.1"/>
    </source>
</evidence>
<dbReference type="HOGENOM" id="CLU_037887_0_0_1"/>
<dbReference type="SUPFAM" id="SSF75011">
    <property type="entry name" value="3-carboxy-cis,cis-mucoante lactonizing enzyme"/>
    <property type="match status" value="1"/>
</dbReference>
<accession>A0A0C9VZN4</accession>
<proteinExistence type="predicted"/>
<reference evidence="2 3" key="1">
    <citation type="submission" date="2014-06" db="EMBL/GenBank/DDBJ databases">
        <title>Evolutionary Origins and Diversification of the Mycorrhizal Mutualists.</title>
        <authorList>
            <consortium name="DOE Joint Genome Institute"/>
            <consortium name="Mycorrhizal Genomics Consortium"/>
            <person name="Kohler A."/>
            <person name="Kuo A."/>
            <person name="Nagy L.G."/>
            <person name="Floudas D."/>
            <person name="Copeland A."/>
            <person name="Barry K.W."/>
            <person name="Cichocki N."/>
            <person name="Veneault-Fourrey C."/>
            <person name="LaButti K."/>
            <person name="Lindquist E.A."/>
            <person name="Lipzen A."/>
            <person name="Lundell T."/>
            <person name="Morin E."/>
            <person name="Murat C."/>
            <person name="Riley R."/>
            <person name="Ohm R."/>
            <person name="Sun H."/>
            <person name="Tunlid A."/>
            <person name="Henrissat B."/>
            <person name="Grigoriev I.V."/>
            <person name="Hibbett D.S."/>
            <person name="Martin F."/>
        </authorList>
    </citation>
    <scope>NUCLEOTIDE SEQUENCE [LARGE SCALE GENOMIC DNA]</scope>
    <source>
        <strain evidence="2 3">SS14</strain>
    </source>
</reference>
<protein>
    <recommendedName>
        <fullName evidence="4">3-carboxymuconate cyclase</fullName>
    </recommendedName>
</protein>
<evidence type="ECO:0008006" key="4">
    <source>
        <dbReference type="Google" id="ProtNLM"/>
    </source>
</evidence>
<keyword evidence="3" id="KW-1185">Reference proteome</keyword>
<dbReference type="Pfam" id="PF10282">
    <property type="entry name" value="Lactonase"/>
    <property type="match status" value="1"/>
</dbReference>
<dbReference type="Gene3D" id="2.130.10.10">
    <property type="entry name" value="YVTN repeat-like/Quinoprotein amine dehydrogenase"/>
    <property type="match status" value="1"/>
</dbReference>
<dbReference type="AlphaFoldDB" id="A0A0C9VZN4"/>
<evidence type="ECO:0000256" key="1">
    <source>
        <dbReference type="SAM" id="SignalP"/>
    </source>
</evidence>
<feature type="chain" id="PRO_5002222001" description="3-carboxymuconate cyclase" evidence="1">
    <location>
        <begin position="19"/>
        <end position="405"/>
    </location>
</feature>
<dbReference type="EMBL" id="KN837117">
    <property type="protein sequence ID" value="KIJ44565.1"/>
    <property type="molecule type" value="Genomic_DNA"/>
</dbReference>
<evidence type="ECO:0000313" key="3">
    <source>
        <dbReference type="Proteomes" id="UP000054279"/>
    </source>
</evidence>
<keyword evidence="1" id="KW-0732">Signal</keyword>